<feature type="repeat" description="TPR" evidence="3">
    <location>
        <begin position="454"/>
        <end position="487"/>
    </location>
</feature>
<gene>
    <name evidence="4" type="primary">ttc37</name>
    <name evidence="4" type="ORF">Bhyg_06618</name>
</gene>
<protein>
    <submittedName>
        <fullName evidence="4">Tetratricopeptide repeat protein 37</fullName>
    </submittedName>
</protein>
<organism evidence="4 5">
    <name type="scientific">Pseudolycoriella hygida</name>
    <dbReference type="NCBI Taxonomy" id="35572"/>
    <lineage>
        <taxon>Eukaryota</taxon>
        <taxon>Metazoa</taxon>
        <taxon>Ecdysozoa</taxon>
        <taxon>Arthropoda</taxon>
        <taxon>Hexapoda</taxon>
        <taxon>Insecta</taxon>
        <taxon>Pterygota</taxon>
        <taxon>Neoptera</taxon>
        <taxon>Endopterygota</taxon>
        <taxon>Diptera</taxon>
        <taxon>Nematocera</taxon>
        <taxon>Sciaroidea</taxon>
        <taxon>Sciaridae</taxon>
        <taxon>Pseudolycoriella</taxon>
    </lineage>
</organism>
<dbReference type="Gene3D" id="1.25.40.10">
    <property type="entry name" value="Tetratricopeptide repeat domain"/>
    <property type="match status" value="5"/>
</dbReference>
<dbReference type="AlphaFoldDB" id="A0A9Q0N162"/>
<proteinExistence type="predicted"/>
<keyword evidence="1" id="KW-0677">Repeat</keyword>
<keyword evidence="5" id="KW-1185">Reference proteome</keyword>
<dbReference type="Pfam" id="PF14559">
    <property type="entry name" value="TPR_19"/>
    <property type="match status" value="1"/>
</dbReference>
<feature type="repeat" description="TPR" evidence="3">
    <location>
        <begin position="420"/>
        <end position="453"/>
    </location>
</feature>
<evidence type="ECO:0000256" key="1">
    <source>
        <dbReference type="ARBA" id="ARBA00022737"/>
    </source>
</evidence>
<name>A0A9Q0N162_9DIPT</name>
<dbReference type="PANTHER" id="PTHR15704:SF7">
    <property type="entry name" value="SUPERKILLER COMPLEX PROTEIN 3"/>
    <property type="match status" value="1"/>
</dbReference>
<evidence type="ECO:0000256" key="2">
    <source>
        <dbReference type="ARBA" id="ARBA00022803"/>
    </source>
</evidence>
<dbReference type="EMBL" id="WJQU01000002">
    <property type="protein sequence ID" value="KAJ6641678.1"/>
    <property type="molecule type" value="Genomic_DNA"/>
</dbReference>
<dbReference type="PANTHER" id="PTHR15704">
    <property type="entry name" value="SUPERKILLER 3 PROTEIN-RELATED"/>
    <property type="match status" value="1"/>
</dbReference>
<dbReference type="OrthoDB" id="421075at2759"/>
<dbReference type="InterPro" id="IPR019734">
    <property type="entry name" value="TPR_rpt"/>
</dbReference>
<dbReference type="Pfam" id="PF13181">
    <property type="entry name" value="TPR_8"/>
    <property type="match status" value="1"/>
</dbReference>
<dbReference type="InterPro" id="IPR011990">
    <property type="entry name" value="TPR-like_helical_dom_sf"/>
</dbReference>
<feature type="repeat" description="TPR" evidence="3">
    <location>
        <begin position="558"/>
        <end position="591"/>
    </location>
</feature>
<evidence type="ECO:0000256" key="3">
    <source>
        <dbReference type="PROSITE-ProRule" id="PRU00339"/>
    </source>
</evidence>
<dbReference type="PROSITE" id="PS50005">
    <property type="entry name" value="TPR"/>
    <property type="match status" value="4"/>
</dbReference>
<accession>A0A9Q0N162</accession>
<dbReference type="Proteomes" id="UP001151699">
    <property type="component" value="Chromosome B"/>
</dbReference>
<sequence>MSSKEVKNMLKEAREAIKAKDFPAAIVKCKKILEQDENHYMALILMGAAYQESDKQQAASYLKLALKVADDQTIALQGLANCAESVELPSIYEKLLTLTPDKYRDLHQKLLNVSDKLDSVDPCLQIFEKETESEDLDRRTSSYECVSQIAIRVTELDDKWNKILLEALEKSADNELTPNHKDKSKALLRLLYKSMNIPRLVERACDVITHYPEDAHAYEWICKIYVDKIDDESFDIERHLQQPIMEYITKLMVVSRSAIPLLANAVYLVKEKNEFIESRNILIEVNSLRPDWYSCQKYSALVNVKLRANTLAELFARQSNTTLLLIRSLVQQNLNEKTVEVVEICRTLLPSVAPTDKTELLELYATALIRKKEFDTEIVEELRQRNSFQIDILWAMKHEVDGDVDKAIAHLNESDDHNLCDHHLLLGQWYFSSKKMELALTHFLKATRIEPYNSDCFFWLGKLYLTINDQIRAQKCFEKCVYLYPRHQQGVTLLSAMYRQSMNWDGNNLLLQSAANAIAGQQCKWARIQLGFHYLALKNFNDAIQAFRMALREDANDLSCWEGLADAYFQRGSYNSASKVYQKISEIDPLSLYPKLQVANIKTILKFHKEAVICFDDLLKEHPDFVPALSGMAEAHLGLCYYYLPQRLLGRCKSHAEEAVKYLIRALQLQNNFACLWRLLANALQVIACLPNSKAFLTVPGFLVNVTDEHVLLDGDKLFELSARVYYRAIKIRNSDDLLWYELGLSYYLRAIKHGDDTNRKKILDLAVEATKHAIKLSPARWKSWNLLGVICTTKEINKLPLAQHCFIKALNIDKKSAISWTNLGVLYLIHGQIKLANKAFGRSQQADTGYINAWTGQAYIAERIGEDDEAMDLFKHSTSLGYTAESAIGFTHWVCTVLNSKELLADQRFRYTIEKLHAVPIATDSIIWFCEAEDDKATPESLCFLGYLYYRQRLWRKAIESYRKAVAKSNGEMRDHIFCNLGYAHLKNNEPLEAYEAFHSVTSATLKSTVGLALAHFKAEQYEESYAVYDSALNWLAANDQDKAFILIAMAAMVYKFQGEADAKTLLFQCIGLDPPIEGLYSGCALAILHGDRQMTELILQEFKQYESNSSNVHHIALLTSQYYLKMGQTKKALVYLLSRVHIHPDNMKLRNVLANFLLLNYKKSPKYLIGASRIAQSTISLQLNANQSENSSLEAARSMAIASEAMEGVDKRLKSKLAQKAVHLNPACKEAWGALITSMD</sequence>
<comment type="caution">
    <text evidence="4">The sequence shown here is derived from an EMBL/GenBank/DDBJ whole genome shotgun (WGS) entry which is preliminary data.</text>
</comment>
<dbReference type="GO" id="GO:0055087">
    <property type="term" value="C:Ski complex"/>
    <property type="evidence" value="ECO:0007669"/>
    <property type="project" value="InterPro"/>
</dbReference>
<evidence type="ECO:0000313" key="5">
    <source>
        <dbReference type="Proteomes" id="UP001151699"/>
    </source>
</evidence>
<dbReference type="InterPro" id="IPR039226">
    <property type="entry name" value="Ski3/TTC37"/>
</dbReference>
<dbReference type="GO" id="GO:0006401">
    <property type="term" value="P:RNA catabolic process"/>
    <property type="evidence" value="ECO:0007669"/>
    <property type="project" value="InterPro"/>
</dbReference>
<dbReference type="SMART" id="SM00028">
    <property type="entry name" value="TPR"/>
    <property type="match status" value="11"/>
</dbReference>
<reference evidence="4" key="1">
    <citation type="submission" date="2022-07" db="EMBL/GenBank/DDBJ databases">
        <authorList>
            <person name="Trinca V."/>
            <person name="Uliana J.V.C."/>
            <person name="Torres T.T."/>
            <person name="Ward R.J."/>
            <person name="Monesi N."/>
        </authorList>
    </citation>
    <scope>NUCLEOTIDE SEQUENCE</scope>
    <source>
        <strain evidence="4">HSMRA1968</strain>
        <tissue evidence="4">Whole embryos</tissue>
    </source>
</reference>
<dbReference type="SUPFAM" id="SSF48452">
    <property type="entry name" value="TPR-like"/>
    <property type="match status" value="4"/>
</dbReference>
<feature type="repeat" description="TPR" evidence="3">
    <location>
        <begin position="524"/>
        <end position="557"/>
    </location>
</feature>
<keyword evidence="2 3" id="KW-0802">TPR repeat</keyword>
<evidence type="ECO:0000313" key="4">
    <source>
        <dbReference type="EMBL" id="KAJ6641678.1"/>
    </source>
</evidence>